<feature type="compositionally biased region" description="Polar residues" evidence="11">
    <location>
        <begin position="713"/>
        <end position="722"/>
    </location>
</feature>
<dbReference type="GO" id="GO:0016787">
    <property type="term" value="F:hydrolase activity"/>
    <property type="evidence" value="ECO:0007669"/>
    <property type="project" value="UniProtKB-KW"/>
</dbReference>
<evidence type="ECO:0000256" key="7">
    <source>
        <dbReference type="ARBA" id="ARBA00023235"/>
    </source>
</evidence>
<evidence type="ECO:0000256" key="4">
    <source>
        <dbReference type="ARBA" id="ARBA00022806"/>
    </source>
</evidence>
<organism evidence="14">
    <name type="scientific">marine metagenome</name>
    <dbReference type="NCBI Taxonomy" id="408172"/>
    <lineage>
        <taxon>unclassified sequences</taxon>
        <taxon>metagenomes</taxon>
        <taxon>ecological metagenomes</taxon>
    </lineage>
</organism>
<feature type="region of interest" description="Disordered" evidence="11">
    <location>
        <begin position="1"/>
        <end position="21"/>
    </location>
</feature>
<comment type="similarity">
    <text evidence="1">Belongs to the helicase family. UvrD subfamily.</text>
</comment>
<comment type="catalytic activity">
    <reaction evidence="10">
        <text>ATP + H2O = ADP + phosphate + H(+)</text>
        <dbReference type="Rhea" id="RHEA:13065"/>
        <dbReference type="ChEBI" id="CHEBI:15377"/>
        <dbReference type="ChEBI" id="CHEBI:15378"/>
        <dbReference type="ChEBI" id="CHEBI:30616"/>
        <dbReference type="ChEBI" id="CHEBI:43474"/>
        <dbReference type="ChEBI" id="CHEBI:456216"/>
        <dbReference type="EC" id="5.6.2.4"/>
    </reaction>
</comment>
<keyword evidence="4" id="KW-0347">Helicase</keyword>
<reference evidence="14" key="1">
    <citation type="submission" date="2018-05" db="EMBL/GenBank/DDBJ databases">
        <authorList>
            <person name="Lanie J.A."/>
            <person name="Ng W.-L."/>
            <person name="Kazmierczak K.M."/>
            <person name="Andrzejewski T.M."/>
            <person name="Davidsen T.M."/>
            <person name="Wayne K.J."/>
            <person name="Tettelin H."/>
            <person name="Glass J.I."/>
            <person name="Rusch D."/>
            <person name="Podicherti R."/>
            <person name="Tsui H.-C.T."/>
            <person name="Winkler M.E."/>
        </authorList>
    </citation>
    <scope>NUCLEOTIDE SEQUENCE</scope>
</reference>
<evidence type="ECO:0000256" key="9">
    <source>
        <dbReference type="ARBA" id="ARBA00034808"/>
    </source>
</evidence>
<evidence type="ECO:0000256" key="2">
    <source>
        <dbReference type="ARBA" id="ARBA00022741"/>
    </source>
</evidence>
<feature type="domain" description="UvrD-like helicase C-terminal" evidence="13">
    <location>
        <begin position="303"/>
        <end position="574"/>
    </location>
</feature>
<dbReference type="EC" id="5.6.2.4" evidence="9"/>
<dbReference type="FunFam" id="1.10.10.160:FF:000001">
    <property type="entry name" value="ATP-dependent DNA helicase"/>
    <property type="match status" value="1"/>
</dbReference>
<dbReference type="GO" id="GO:0043138">
    <property type="term" value="F:3'-5' DNA helicase activity"/>
    <property type="evidence" value="ECO:0007669"/>
    <property type="project" value="UniProtKB-EC"/>
</dbReference>
<proteinExistence type="inferred from homology"/>
<dbReference type="AlphaFoldDB" id="A0A381RTN0"/>
<feature type="domain" description="UvrD-like helicase ATP-binding" evidence="12">
    <location>
        <begin position="23"/>
        <end position="302"/>
    </location>
</feature>
<evidence type="ECO:0000256" key="5">
    <source>
        <dbReference type="ARBA" id="ARBA00022840"/>
    </source>
</evidence>
<dbReference type="PROSITE" id="PS51198">
    <property type="entry name" value="UVRD_HELICASE_ATP_BIND"/>
    <property type="match status" value="1"/>
</dbReference>
<evidence type="ECO:0000313" key="14">
    <source>
        <dbReference type="EMBL" id="SUZ92253.1"/>
    </source>
</evidence>
<protein>
    <recommendedName>
        <fullName evidence="9">DNA 3'-5' helicase</fullName>
        <ecNumber evidence="9">5.6.2.4</ecNumber>
    </recommendedName>
</protein>
<dbReference type="GO" id="GO:0003677">
    <property type="term" value="F:DNA binding"/>
    <property type="evidence" value="ECO:0007669"/>
    <property type="project" value="UniProtKB-KW"/>
</dbReference>
<dbReference type="Pfam" id="PF13361">
    <property type="entry name" value="UvrD_C"/>
    <property type="match status" value="1"/>
</dbReference>
<evidence type="ECO:0000256" key="3">
    <source>
        <dbReference type="ARBA" id="ARBA00022801"/>
    </source>
</evidence>
<evidence type="ECO:0000256" key="6">
    <source>
        <dbReference type="ARBA" id="ARBA00023125"/>
    </source>
</evidence>
<dbReference type="InterPro" id="IPR027417">
    <property type="entry name" value="P-loop_NTPase"/>
</dbReference>
<evidence type="ECO:0000256" key="11">
    <source>
        <dbReference type="SAM" id="MobiDB-lite"/>
    </source>
</evidence>
<dbReference type="CDD" id="cd18807">
    <property type="entry name" value="SF1_C_UvrD"/>
    <property type="match status" value="1"/>
</dbReference>
<accession>A0A381RTN0</accession>
<dbReference type="GO" id="GO:0005524">
    <property type="term" value="F:ATP binding"/>
    <property type="evidence" value="ECO:0007669"/>
    <property type="project" value="UniProtKB-KW"/>
</dbReference>
<dbReference type="InterPro" id="IPR014016">
    <property type="entry name" value="UvrD-like_ATP-bd"/>
</dbReference>
<name>A0A381RTN0_9ZZZZ</name>
<keyword evidence="2" id="KW-0547">Nucleotide-binding</keyword>
<keyword evidence="5" id="KW-0067">ATP-binding</keyword>
<dbReference type="FunFam" id="1.10.486.10:FF:000003">
    <property type="entry name" value="ATP-dependent DNA helicase"/>
    <property type="match status" value="1"/>
</dbReference>
<gene>
    <name evidence="14" type="ORF">METZ01_LOCUS45107</name>
</gene>
<dbReference type="SUPFAM" id="SSF52540">
    <property type="entry name" value="P-loop containing nucleoside triphosphate hydrolases"/>
    <property type="match status" value="1"/>
</dbReference>
<dbReference type="GO" id="GO:0033202">
    <property type="term" value="C:DNA helicase complex"/>
    <property type="evidence" value="ECO:0007669"/>
    <property type="project" value="TreeGrafter"/>
</dbReference>
<dbReference type="InterPro" id="IPR013986">
    <property type="entry name" value="DExx_box_DNA_helicase_dom_sf"/>
</dbReference>
<dbReference type="Pfam" id="PF21196">
    <property type="entry name" value="PcrA_UvrD_tudor"/>
    <property type="match status" value="1"/>
</dbReference>
<feature type="compositionally biased region" description="Basic and acidic residues" evidence="11">
    <location>
        <begin position="674"/>
        <end position="686"/>
    </location>
</feature>
<dbReference type="PROSITE" id="PS51217">
    <property type="entry name" value="UVRD_HELICASE_CTER"/>
    <property type="match status" value="1"/>
</dbReference>
<evidence type="ECO:0000256" key="1">
    <source>
        <dbReference type="ARBA" id="ARBA00009922"/>
    </source>
</evidence>
<sequence>MAPFDPDPVPNGVSPRPVEGLSEGLNPAQLDAVTHPTGPLLVVAGAGSGKTRVLTRRIAHLVGERGVSPFALLAITFTNKAAGEMKERVAALVGPVAHRMWVSTFHSACVRILRRDAEQLGYPSRFSIYDQGDAVRLTSHVVRDLNLDAKRFPSRAIHAAISTAKNEGRSAATYAEQAVGPYERHLGEVFAEYQTRLRKAGAMDFDDLLDNAVRLLREHPDVLKHYRQQFEHVLVDEYQDTNRVQNDLVMLLGAGHRNVCAVGDSDQSIYRFRGADIRNILEFERTFPDATVVVLDQNYRSSQTILDAANAVITKNPGRKPKELWTAAGPGDHIVRFRADDEVDEAAWVAGRLRALRAEGRPWSDLAIFYRTNAQSRAVEEQLVRLGVPYRVVGGTRFYDRREVRDAMAYLKLAANPADEVAARRVLNVPRRGVGDTSVARVDARAVANDVGFMEALRSAEEAGVTGRAAAGIRSFLALVDDLAAALDDGPGNILERALDQSNYLDELRAEHTIESEGRLENLAELVGVASEFTDVDEFLERVGLVADTDDLPDGGEDDDVGQVVLMTMHAAKGLEYPVVFVVGMEDGVFPHQRALGDPDELEEERRLAYVGITRARERLHLSHAWSRMLHGQTQYNPPSRFLSEIPDDLMVDAEESRTAARQDGGWGSRGSRGSREGDTVSDRGWFDPTPPRHSPDDEPAGTVFGGGRGPSESASGPSSTGAHELGLQPGDDVVHRAWGDGVVESVHGEGDRAEAVVRFATKGEKRLLLAWAPLERPGT</sequence>
<dbReference type="PANTHER" id="PTHR11070">
    <property type="entry name" value="UVRD / RECB / PCRA DNA HELICASE FAMILY MEMBER"/>
    <property type="match status" value="1"/>
</dbReference>
<evidence type="ECO:0000259" key="12">
    <source>
        <dbReference type="PROSITE" id="PS51198"/>
    </source>
</evidence>
<dbReference type="EMBL" id="UINC01002044">
    <property type="protein sequence ID" value="SUZ92253.1"/>
    <property type="molecule type" value="Genomic_DNA"/>
</dbReference>
<evidence type="ECO:0000256" key="10">
    <source>
        <dbReference type="ARBA" id="ARBA00048988"/>
    </source>
</evidence>
<dbReference type="Gene3D" id="3.40.50.300">
    <property type="entry name" value="P-loop containing nucleotide triphosphate hydrolases"/>
    <property type="match status" value="2"/>
</dbReference>
<dbReference type="PANTHER" id="PTHR11070:SF2">
    <property type="entry name" value="ATP-DEPENDENT DNA HELICASE SRS2"/>
    <property type="match status" value="1"/>
</dbReference>
<dbReference type="Gene3D" id="1.10.10.160">
    <property type="match status" value="1"/>
</dbReference>
<dbReference type="InterPro" id="IPR000212">
    <property type="entry name" value="DNA_helicase_UvrD/REP"/>
</dbReference>
<evidence type="ECO:0000256" key="8">
    <source>
        <dbReference type="ARBA" id="ARBA00034617"/>
    </source>
</evidence>
<dbReference type="CDD" id="cd17932">
    <property type="entry name" value="DEXQc_UvrD"/>
    <property type="match status" value="1"/>
</dbReference>
<dbReference type="InterPro" id="IPR014017">
    <property type="entry name" value="DNA_helicase_UvrD-like_C"/>
</dbReference>
<keyword evidence="6" id="KW-0238">DNA-binding</keyword>
<comment type="catalytic activity">
    <reaction evidence="8">
        <text>Couples ATP hydrolysis with the unwinding of duplex DNA by translocating in the 3'-5' direction.</text>
        <dbReference type="EC" id="5.6.2.4"/>
    </reaction>
</comment>
<evidence type="ECO:0000259" key="13">
    <source>
        <dbReference type="PROSITE" id="PS51217"/>
    </source>
</evidence>
<keyword evidence="3" id="KW-0378">Hydrolase</keyword>
<dbReference type="Gene3D" id="1.10.486.10">
    <property type="entry name" value="PCRA, domain 4"/>
    <property type="match status" value="1"/>
</dbReference>
<keyword evidence="7" id="KW-0413">Isomerase</keyword>
<dbReference type="GO" id="GO:0000725">
    <property type="term" value="P:recombinational repair"/>
    <property type="evidence" value="ECO:0007669"/>
    <property type="project" value="TreeGrafter"/>
</dbReference>
<dbReference type="GO" id="GO:0005829">
    <property type="term" value="C:cytosol"/>
    <property type="evidence" value="ECO:0007669"/>
    <property type="project" value="TreeGrafter"/>
</dbReference>
<dbReference type="Pfam" id="PF00580">
    <property type="entry name" value="UvrD-helicase"/>
    <property type="match status" value="1"/>
</dbReference>
<feature type="region of interest" description="Disordered" evidence="11">
    <location>
        <begin position="655"/>
        <end position="733"/>
    </location>
</feature>